<dbReference type="CDD" id="cd07435">
    <property type="entry name" value="PHP_PolIIIA_POLC"/>
    <property type="match status" value="1"/>
</dbReference>
<dbReference type="GO" id="GO:0005737">
    <property type="term" value="C:cytoplasm"/>
    <property type="evidence" value="ECO:0007669"/>
    <property type="project" value="UniProtKB-SubCell"/>
</dbReference>
<dbReference type="OrthoDB" id="9804290at2"/>
<dbReference type="InterPro" id="IPR040982">
    <property type="entry name" value="DNA_pol3_finger"/>
</dbReference>
<dbReference type="NCBIfam" id="TIGR00573">
    <property type="entry name" value="dnaq"/>
    <property type="match status" value="1"/>
</dbReference>
<dbReference type="InterPro" id="IPR006054">
    <property type="entry name" value="DnaQ"/>
</dbReference>
<dbReference type="Pfam" id="PF00929">
    <property type="entry name" value="RNase_T"/>
    <property type="match status" value="1"/>
</dbReference>
<comment type="subcellular location">
    <subcellularLocation>
        <location evidence="11">Cytoplasm</location>
    </subcellularLocation>
</comment>
<dbReference type="Pfam" id="PF17657">
    <property type="entry name" value="DNA_pol3_finger"/>
    <property type="match status" value="1"/>
</dbReference>
<gene>
    <name evidence="11" type="primary">polC</name>
    <name evidence="14" type="ORF">SAMN05660923_01581</name>
</gene>
<dbReference type="Gene3D" id="6.10.140.1510">
    <property type="match status" value="1"/>
</dbReference>
<dbReference type="Pfam" id="PF14579">
    <property type="entry name" value="HHH_6"/>
    <property type="match status" value="1"/>
</dbReference>
<dbReference type="Pfam" id="PF07733">
    <property type="entry name" value="DNA_pol3_alpha"/>
    <property type="match status" value="2"/>
</dbReference>
<keyword evidence="5 11" id="KW-0235">DNA replication</keyword>
<dbReference type="InterPro" id="IPR036397">
    <property type="entry name" value="RNaseH_sf"/>
</dbReference>
<feature type="domain" description="Exonuclease" evidence="12">
    <location>
        <begin position="411"/>
        <end position="576"/>
    </location>
</feature>
<evidence type="ECO:0000259" key="13">
    <source>
        <dbReference type="SMART" id="SM00481"/>
    </source>
</evidence>
<dbReference type="SMART" id="SM00481">
    <property type="entry name" value="POLIIIAc"/>
    <property type="match status" value="1"/>
</dbReference>
<reference evidence="14 15" key="1">
    <citation type="submission" date="2016-10" db="EMBL/GenBank/DDBJ databases">
        <authorList>
            <person name="de Groot N.N."/>
        </authorList>
    </citation>
    <scope>NUCLEOTIDE SEQUENCE [LARGE SCALE GENOMIC DNA]</scope>
    <source>
        <strain evidence="14 15">DSM 23310</strain>
    </source>
</reference>
<dbReference type="GO" id="GO:0003677">
    <property type="term" value="F:DNA binding"/>
    <property type="evidence" value="ECO:0007669"/>
    <property type="project" value="UniProtKB-UniRule"/>
</dbReference>
<name>A0A1H2YBW5_9FIRM</name>
<dbReference type="InterPro" id="IPR012337">
    <property type="entry name" value="RNaseH-like_sf"/>
</dbReference>
<dbReference type="EC" id="2.7.7.7" evidence="11"/>
<evidence type="ECO:0000256" key="6">
    <source>
        <dbReference type="ARBA" id="ARBA00022722"/>
    </source>
</evidence>
<dbReference type="Pfam" id="PF02811">
    <property type="entry name" value="PHP"/>
    <property type="match status" value="1"/>
</dbReference>
<protein>
    <recommendedName>
        <fullName evidence="11">DNA polymerase III PolC-type</fullName>
        <shortName evidence="11">PolIII</shortName>
        <ecNumber evidence="11">2.7.7.7</ecNumber>
    </recommendedName>
</protein>
<dbReference type="NCBIfam" id="NF001688">
    <property type="entry name" value="PRK00448.1"/>
    <property type="match status" value="1"/>
</dbReference>
<evidence type="ECO:0000256" key="9">
    <source>
        <dbReference type="ARBA" id="ARBA00022932"/>
    </source>
</evidence>
<evidence type="ECO:0000256" key="2">
    <source>
        <dbReference type="ARBA" id="ARBA00022490"/>
    </source>
</evidence>
<proteinExistence type="inferred from homology"/>
<accession>A0A1H2YBW5</accession>
<feature type="domain" description="Polymerase/histidinol phosphatase N-terminal" evidence="13">
    <location>
        <begin position="327"/>
        <end position="394"/>
    </location>
</feature>
<keyword evidence="15" id="KW-1185">Reference proteome</keyword>
<keyword evidence="9 11" id="KW-0239">DNA-directed DNA polymerase</keyword>
<sequence>MSKSSIRLAEVLKKNNIPIDSELDSIIIDKVKINRDLNLVEILLISNNIVEEKILDNITCLFKEKFDGLQVSLKIEYKIDKKNDEVMEKFWSNILYLVEKDLPSSRSWIDQLEYKINDESIIIYPLNGVISFALINNGIDNKIRDKFREELKLDINVIIDDSKIENNGDKIIEKTIDEEKKISIETLNSINENKDKKIKNEKPVSNGNYVFGRKIDDEIIKIKDITLNSGTAAICGEIFQLEYKEIRENRILVTFNITDLTDSLTVKAFLNDKQFEDFKANIKNGLHVKAMGDVAYDSYSKYLVLMLKALNLVEKEERMDLAEEKRVELHLHTQMSAMDGISSFKKLAKRAKKWGHTAIAITDHGVVQGFPEAMEASRELGIKVLYGVEGYLVNDKKPIVSNYSREKVYDSFVVFDIETTGLSSRNDMITEIGAVKIKNGQIVDRFSQLINPEVPIPSKITNLTGITDEMVKDKPTIKEVLPRFYAFIENSVLVAHNASFDVSFIKEQCARLNLTFDNPIFDTLELSRALFPELKSHKLNLVAKHLNVSLLNHHRAVDDAKATAEIFIKCMEILKSSGINGFDAINRLVEGKNISKNESFHIIILVKNLTGLKNLYKLISESHLNYFYRRPRIPKFLLKTYREGLILGSACEAGELYRAIINNKDTNELKEIVDFYDYLEIQPIGNNMHLVRNGLVKGVEELISINKKIVELGEKYNKPVVATGDVHFLDPEDEVFRRILMHGQGYDDADFQPPLYLKTTDEMLKEFEYLGSEKAKEVVVKNPNLIADMIDEIDPIPKGTFPPVIEGSDEELRRITYKRAIEIYGNPLPKIVRDRLDRELNSIISNGYAVMYIIAQKLVWKSLEDGYLVGSRGSVGSSFVATMSGITEVNPLVPHYVCPNCKYSEFIEDGSVGSGVDLPDKDCPVCGTKLFKDGHDIPFEVFLGFEGDKEPDIDLNFAGEYQATAHKYTEELFGEGYVFRAGTIGTIADKTAYGFVKKYFEEKGSNVHPAEINRLVQGCTGVKRTSGQHPGGVMIVPRNKEIYDFTPIQYPADDKNSGVITTHFDYHSISGRILKLDILGHDVPTIIRMLEEITGVNPRKIPLDDRLTMELFTSSKPLNIKDESVKLEVGTLGIPEFGTKFVRQMLIDTRPTTFAELVRISGLSHGTDVWLNNAQDLVRSGIATLKEVISTRDDIMLYLIYSGLDKKRAFKIMENVRKGKGLTPEDVEYMRSFNIPEWYIESCNKIKYMFPKAHAVAYVMMSFRIAYFKVHYPEAFYATYFTTKAQDFDAELVLKGKEAVAEKIRELDSLSNQMTAKEKNLLTVLEVVQEMYARGYNFENVDLYKSHSNRFLIGEKGIIPPLVSLEGIGDTAAKSIVKERENGEFMSIEDLVSRTKVSKTVVEALKAHGCLNNLPESNQISLFNI</sequence>
<dbReference type="EMBL" id="FNNG01000006">
    <property type="protein sequence ID" value="SDX02646.1"/>
    <property type="molecule type" value="Genomic_DNA"/>
</dbReference>
<dbReference type="PANTHER" id="PTHR32294:SF5">
    <property type="entry name" value="DNA POLYMERASE III POLC-TYPE"/>
    <property type="match status" value="1"/>
</dbReference>
<organism evidence="14 15">
    <name type="scientific">Tepidimicrobium xylanilyticum</name>
    <dbReference type="NCBI Taxonomy" id="1123352"/>
    <lineage>
        <taxon>Bacteria</taxon>
        <taxon>Bacillati</taxon>
        <taxon>Bacillota</taxon>
        <taxon>Tissierellia</taxon>
        <taxon>Tissierellales</taxon>
        <taxon>Tepidimicrobiaceae</taxon>
        <taxon>Tepidimicrobium</taxon>
    </lineage>
</organism>
<evidence type="ECO:0000256" key="5">
    <source>
        <dbReference type="ARBA" id="ARBA00022705"/>
    </source>
</evidence>
<keyword evidence="3 11" id="KW-0808">Transferase</keyword>
<dbReference type="InterPro" id="IPR011708">
    <property type="entry name" value="DNA_pol3_alpha_NTPase_dom"/>
</dbReference>
<dbReference type="FunFam" id="3.30.420.10:FF:000045">
    <property type="entry name" value="3'-5' exonuclease DinG"/>
    <property type="match status" value="1"/>
</dbReference>
<dbReference type="Gene3D" id="3.30.1900.20">
    <property type="match status" value="2"/>
</dbReference>
<dbReference type="InterPro" id="IPR029460">
    <property type="entry name" value="DNAPol_HHH"/>
</dbReference>
<dbReference type="CDD" id="cd06127">
    <property type="entry name" value="DEDDh"/>
    <property type="match status" value="1"/>
</dbReference>
<dbReference type="InterPro" id="IPR004805">
    <property type="entry name" value="DnaE2/DnaE/PolC"/>
</dbReference>
<dbReference type="PANTHER" id="PTHR32294">
    <property type="entry name" value="DNA POLYMERASE III SUBUNIT ALPHA"/>
    <property type="match status" value="1"/>
</dbReference>
<dbReference type="Gene3D" id="1.10.150.870">
    <property type="match status" value="1"/>
</dbReference>
<dbReference type="SUPFAM" id="SSF53098">
    <property type="entry name" value="Ribonuclease H-like"/>
    <property type="match status" value="1"/>
</dbReference>
<dbReference type="GO" id="GO:0008408">
    <property type="term" value="F:3'-5' exonuclease activity"/>
    <property type="evidence" value="ECO:0007669"/>
    <property type="project" value="UniProtKB-UniRule"/>
</dbReference>
<dbReference type="HAMAP" id="MF_00356">
    <property type="entry name" value="DNApol_PolC"/>
    <property type="match status" value="1"/>
</dbReference>
<keyword evidence="6 11" id="KW-0540">Nuclease</keyword>
<keyword evidence="2 11" id="KW-0963">Cytoplasm</keyword>
<evidence type="ECO:0000256" key="3">
    <source>
        <dbReference type="ARBA" id="ARBA00022679"/>
    </source>
</evidence>
<keyword evidence="8 11" id="KW-0269">Exonuclease</keyword>
<dbReference type="Gene3D" id="1.10.150.700">
    <property type="entry name" value="PolC, middle finger domain"/>
    <property type="match status" value="1"/>
</dbReference>
<dbReference type="Gene3D" id="3.30.420.10">
    <property type="entry name" value="Ribonuclease H-like superfamily/Ribonuclease H"/>
    <property type="match status" value="1"/>
</dbReference>
<dbReference type="GO" id="GO:0006261">
    <property type="term" value="P:DNA-templated DNA replication"/>
    <property type="evidence" value="ECO:0007669"/>
    <property type="project" value="UniProtKB-UniRule"/>
</dbReference>
<evidence type="ECO:0000256" key="10">
    <source>
        <dbReference type="ARBA" id="ARBA00049244"/>
    </source>
</evidence>
<evidence type="ECO:0000256" key="11">
    <source>
        <dbReference type="HAMAP-Rule" id="MF_00356"/>
    </source>
</evidence>
<dbReference type="RefSeq" id="WP_093752525.1">
    <property type="nucleotide sequence ID" value="NZ_FNNG01000006.1"/>
</dbReference>
<dbReference type="Proteomes" id="UP000198828">
    <property type="component" value="Unassembled WGS sequence"/>
</dbReference>
<dbReference type="InterPro" id="IPR044923">
    <property type="entry name" value="PolC_middle_finger_sf"/>
</dbReference>
<dbReference type="InterPro" id="IPR024754">
    <property type="entry name" value="DNA_PolC-like_N_II"/>
</dbReference>
<dbReference type="InterPro" id="IPR012340">
    <property type="entry name" value="NA-bd_OB-fold"/>
</dbReference>
<dbReference type="Pfam" id="PF11490">
    <property type="entry name" value="DNA_pol3_a_NII"/>
    <property type="match status" value="1"/>
</dbReference>
<dbReference type="Gene3D" id="3.20.20.140">
    <property type="entry name" value="Metal-dependent hydrolases"/>
    <property type="match status" value="2"/>
</dbReference>
<dbReference type="Gene3D" id="1.20.5.140">
    <property type="match status" value="1"/>
</dbReference>
<dbReference type="CDD" id="cd04484">
    <property type="entry name" value="polC_OBF"/>
    <property type="match status" value="1"/>
</dbReference>
<evidence type="ECO:0000256" key="8">
    <source>
        <dbReference type="ARBA" id="ARBA00022839"/>
    </source>
</evidence>
<keyword evidence="7 11" id="KW-0378">Hydrolase</keyword>
<comment type="function">
    <text evidence="1 11">Required for replicative DNA synthesis. This DNA polymerase also exhibits 3' to 5' exonuclease activity.</text>
</comment>
<dbReference type="InterPro" id="IPR006308">
    <property type="entry name" value="Pol_III_a_PolC-type_gram_pos"/>
</dbReference>
<evidence type="ECO:0000256" key="7">
    <source>
        <dbReference type="ARBA" id="ARBA00022801"/>
    </source>
</evidence>
<dbReference type="SUPFAM" id="SSF160975">
    <property type="entry name" value="AF1531-like"/>
    <property type="match status" value="1"/>
</dbReference>
<dbReference type="NCBIfam" id="TIGR01405">
    <property type="entry name" value="polC_Gram_pos"/>
    <property type="match status" value="1"/>
</dbReference>
<dbReference type="InterPro" id="IPR013520">
    <property type="entry name" value="Ribonucl_H"/>
</dbReference>
<dbReference type="InterPro" id="IPR004013">
    <property type="entry name" value="PHP_dom"/>
</dbReference>
<keyword evidence="4 11" id="KW-0548">Nucleotidyltransferase</keyword>
<comment type="similarity">
    <text evidence="11">Belongs to the DNA polymerase type-C family. PolC subfamily.</text>
</comment>
<evidence type="ECO:0000313" key="14">
    <source>
        <dbReference type="EMBL" id="SDX02646.1"/>
    </source>
</evidence>
<evidence type="ECO:0000313" key="15">
    <source>
        <dbReference type="Proteomes" id="UP000198828"/>
    </source>
</evidence>
<dbReference type="GO" id="GO:0003887">
    <property type="term" value="F:DNA-directed DNA polymerase activity"/>
    <property type="evidence" value="ECO:0007669"/>
    <property type="project" value="UniProtKB-UniRule"/>
</dbReference>
<dbReference type="SMART" id="SM00479">
    <property type="entry name" value="EXOIII"/>
    <property type="match status" value="1"/>
</dbReference>
<evidence type="ECO:0000259" key="12">
    <source>
        <dbReference type="SMART" id="SM00479"/>
    </source>
</evidence>
<evidence type="ECO:0000256" key="1">
    <source>
        <dbReference type="ARBA" id="ARBA00003452"/>
    </source>
</evidence>
<evidence type="ECO:0000256" key="4">
    <source>
        <dbReference type="ARBA" id="ARBA00022695"/>
    </source>
</evidence>
<dbReference type="Gene3D" id="2.40.50.140">
    <property type="entry name" value="Nucleic acid-binding proteins"/>
    <property type="match status" value="1"/>
</dbReference>
<dbReference type="InterPro" id="IPR003141">
    <property type="entry name" value="Pol/His_phosphatase_N"/>
</dbReference>
<comment type="catalytic activity">
    <reaction evidence="10 11">
        <text>DNA(n) + a 2'-deoxyribonucleoside 5'-triphosphate = DNA(n+1) + diphosphate</text>
        <dbReference type="Rhea" id="RHEA:22508"/>
        <dbReference type="Rhea" id="RHEA-COMP:17339"/>
        <dbReference type="Rhea" id="RHEA-COMP:17340"/>
        <dbReference type="ChEBI" id="CHEBI:33019"/>
        <dbReference type="ChEBI" id="CHEBI:61560"/>
        <dbReference type="ChEBI" id="CHEBI:173112"/>
        <dbReference type="EC" id="2.7.7.7"/>
    </reaction>
</comment>